<accession>A0ABV1GEY6</accession>
<dbReference type="CDD" id="cd02440">
    <property type="entry name" value="AdoMet_MTases"/>
    <property type="match status" value="1"/>
</dbReference>
<keyword evidence="3" id="KW-1185">Reference proteome</keyword>
<name>A0ABV1GEY6_9FIRM</name>
<comment type="caution">
    <text evidence="2">The sequence shown here is derived from an EMBL/GenBank/DDBJ whole genome shotgun (WGS) entry which is preliminary data.</text>
</comment>
<proteinExistence type="predicted"/>
<reference evidence="2 3" key="1">
    <citation type="submission" date="2024-03" db="EMBL/GenBank/DDBJ databases">
        <title>Human intestinal bacterial collection.</title>
        <authorList>
            <person name="Pauvert C."/>
            <person name="Hitch T.C.A."/>
            <person name="Clavel T."/>
        </authorList>
    </citation>
    <scope>NUCLEOTIDE SEQUENCE [LARGE SCALE GENOMIC DNA]</scope>
    <source>
        <strain evidence="2 3">CLA-JM-H11</strain>
    </source>
</reference>
<dbReference type="InterPro" id="IPR013216">
    <property type="entry name" value="Methyltransf_11"/>
</dbReference>
<dbReference type="InterPro" id="IPR029063">
    <property type="entry name" value="SAM-dependent_MTases_sf"/>
</dbReference>
<dbReference type="PANTHER" id="PTHR43591:SF110">
    <property type="entry name" value="RHODANESE DOMAIN-CONTAINING PROTEIN"/>
    <property type="match status" value="1"/>
</dbReference>
<dbReference type="PANTHER" id="PTHR43591">
    <property type="entry name" value="METHYLTRANSFERASE"/>
    <property type="match status" value="1"/>
</dbReference>
<dbReference type="Gene3D" id="3.40.50.150">
    <property type="entry name" value="Vaccinia Virus protein VP39"/>
    <property type="match status" value="1"/>
</dbReference>
<dbReference type="Pfam" id="PF08241">
    <property type="entry name" value="Methyltransf_11"/>
    <property type="match status" value="1"/>
</dbReference>
<organism evidence="2 3">
    <name type="scientific">Ruthenibacterium intestinale</name>
    <dbReference type="NCBI Taxonomy" id="3133163"/>
    <lineage>
        <taxon>Bacteria</taxon>
        <taxon>Bacillati</taxon>
        <taxon>Bacillota</taxon>
        <taxon>Clostridia</taxon>
        <taxon>Eubacteriales</taxon>
        <taxon>Oscillospiraceae</taxon>
        <taxon>Ruthenibacterium</taxon>
    </lineage>
</organism>
<feature type="domain" description="Methyltransferase type 11" evidence="1">
    <location>
        <begin position="51"/>
        <end position="143"/>
    </location>
</feature>
<evidence type="ECO:0000313" key="3">
    <source>
        <dbReference type="Proteomes" id="UP001477672"/>
    </source>
</evidence>
<sequence length="207" mass="23180">MKDYEALSRAHFNRQAAQYDRNTSVYYSGPAKLSCQDAAAFLRDKPYRRLLDVGCGTGHLLQLLARQRPAEYAGLDLAENMVAVARAKNIPGASFVQGTADRLPWEDGFFDVVCCIQSFHHYPYPDKAMAEALRVLRPGGLYLLSDTGVGGPAAWLDNHLLFRLMNSGDCHTESRRAVARRMEKNGFRVEGHWKIKGFVYTVAGRKP</sequence>
<protein>
    <submittedName>
        <fullName evidence="2">Methyltransferase domain-containing protein</fullName>
    </submittedName>
</protein>
<dbReference type="GO" id="GO:0008168">
    <property type="term" value="F:methyltransferase activity"/>
    <property type="evidence" value="ECO:0007669"/>
    <property type="project" value="UniProtKB-KW"/>
</dbReference>
<gene>
    <name evidence="2" type="ORF">WMO24_08220</name>
</gene>
<dbReference type="Proteomes" id="UP001477672">
    <property type="component" value="Unassembled WGS sequence"/>
</dbReference>
<dbReference type="GO" id="GO:0032259">
    <property type="term" value="P:methylation"/>
    <property type="evidence" value="ECO:0007669"/>
    <property type="project" value="UniProtKB-KW"/>
</dbReference>
<dbReference type="RefSeq" id="WP_349215953.1">
    <property type="nucleotide sequence ID" value="NZ_JBBMFA010000090.1"/>
</dbReference>
<evidence type="ECO:0000313" key="2">
    <source>
        <dbReference type="EMBL" id="MEQ2520415.1"/>
    </source>
</evidence>
<dbReference type="EMBL" id="JBBMFA010000090">
    <property type="protein sequence ID" value="MEQ2520415.1"/>
    <property type="molecule type" value="Genomic_DNA"/>
</dbReference>
<keyword evidence="2" id="KW-0489">Methyltransferase</keyword>
<evidence type="ECO:0000259" key="1">
    <source>
        <dbReference type="Pfam" id="PF08241"/>
    </source>
</evidence>
<dbReference type="SUPFAM" id="SSF53335">
    <property type="entry name" value="S-adenosyl-L-methionine-dependent methyltransferases"/>
    <property type="match status" value="1"/>
</dbReference>
<keyword evidence="2" id="KW-0808">Transferase</keyword>